<reference evidence="1 2" key="1">
    <citation type="submission" date="2023-05" db="EMBL/GenBank/DDBJ databases">
        <title>Actinoplanes sp. NEAU-A12 genome sequencing.</title>
        <authorList>
            <person name="Wang Z.-S."/>
        </authorList>
    </citation>
    <scope>NUCLEOTIDE SEQUENCE [LARGE SCALE GENOMIC DNA]</scope>
    <source>
        <strain evidence="1 2">NEAU-A12</strain>
    </source>
</reference>
<protein>
    <submittedName>
        <fullName evidence="1">Uncharacterized protein</fullName>
    </submittedName>
</protein>
<gene>
    <name evidence="1" type="ORF">QLQ12_20010</name>
</gene>
<dbReference type="RefSeq" id="WP_282761729.1">
    <property type="nucleotide sequence ID" value="NZ_JASCTH010000012.1"/>
</dbReference>
<proteinExistence type="predicted"/>
<accession>A0ABT6WMF4</accession>
<keyword evidence="2" id="KW-1185">Reference proteome</keyword>
<dbReference type="EMBL" id="JASCTH010000012">
    <property type="protein sequence ID" value="MDI6100902.1"/>
    <property type="molecule type" value="Genomic_DNA"/>
</dbReference>
<evidence type="ECO:0000313" key="1">
    <source>
        <dbReference type="EMBL" id="MDI6100902.1"/>
    </source>
</evidence>
<name>A0ABT6WMF4_9ACTN</name>
<dbReference type="Proteomes" id="UP001241758">
    <property type="component" value="Unassembled WGS sequence"/>
</dbReference>
<comment type="caution">
    <text evidence="1">The sequence shown here is derived from an EMBL/GenBank/DDBJ whole genome shotgun (WGS) entry which is preliminary data.</text>
</comment>
<sequence>MVEGPTPSLGLSPLSRVCLDELLQEMHRNSLSDFTGTLVTWRVPLQDLRPLTAAAPRGTVRE</sequence>
<organism evidence="1 2">
    <name type="scientific">Actinoplanes sandaracinus</name>
    <dbReference type="NCBI Taxonomy" id="3045177"/>
    <lineage>
        <taxon>Bacteria</taxon>
        <taxon>Bacillati</taxon>
        <taxon>Actinomycetota</taxon>
        <taxon>Actinomycetes</taxon>
        <taxon>Micromonosporales</taxon>
        <taxon>Micromonosporaceae</taxon>
        <taxon>Actinoplanes</taxon>
    </lineage>
</organism>
<evidence type="ECO:0000313" key="2">
    <source>
        <dbReference type="Proteomes" id="UP001241758"/>
    </source>
</evidence>